<accession>A0A286UKA3</accession>
<dbReference type="Proteomes" id="UP000217199">
    <property type="component" value="Unassembled WGS sequence"/>
</dbReference>
<dbReference type="PANTHER" id="PTHR13526:SF8">
    <property type="entry name" value="TRANSCRIPTION FACTOR SPT20 HOMOLOG"/>
    <property type="match status" value="1"/>
</dbReference>
<feature type="compositionally biased region" description="Low complexity" evidence="1">
    <location>
        <begin position="320"/>
        <end position="338"/>
    </location>
</feature>
<dbReference type="AlphaFoldDB" id="A0A286UKA3"/>
<sequence>MRDDIALLEEHEKSPPSFSVHLYPGHWTLNNGPKFLYNNQISTILEDIRACKIPTDFIQIFDDAGVTYYKGCLIVELVDYRPPKAKDPLLENPDVQRVVLHPNGETLWADICALNAKAGSTWTDLDALELESKILMTISPPLCLDPNPQLARLVNSVLRVSTPNVPKSLKRKATAMVDLEEDETEKARRTKILQFMNPQLTSRKPNYKTLDFIEQRRASIKQNPIPPTNHPENIPVGLQRNLMATYSNGGSAPQITPNHTSHYSQPNSTNGATIHQPNPSTVPVQQIPHHIQAVSAPAQRASPAKLQQQQSNESAPPQPSIQQSSQPTTQPVIPQLPIHQPPIQPSTQPVAAVQAPNPLVPQTAQPQPLQPQQNASFTPSLPPANFLNQPPPSKRRMSGAPKPSTPAASTPSPAPQQIMGQAQRQPTPQTVVHPQSQAALPSQTQPTQPHVQIQVQVPPQGQIQHQMHLSQVQAQVMQNFYQQQQAHAMALHHPMNVAPRQAQQIQQQIQSGRSTPATASNTGSSPAPNPTALARSPMPTSAAAVAISGRNTPVASAGTPQVVPRASPMGVNQPMVQRPPTAQAQNVAQQQQHQTGNQATQGHAQPQGQLHWHPSFQLIQPVNQQQLSLMYQTFIARHQGHPELAAQSRLYHAYLLNTNSRLIAQAQAQAQARLNQSAAQQQSGPAQGQLAHVVQGQQQLGTTLVQQTYANFNQQPAYNYFQQQQQNALAQRARYQYALQQQQIANGQHIAVPQQPMTSTQIQGAAQNVQNLQSR</sequence>
<protein>
    <submittedName>
        <fullName evidence="3">Saga complex subunit spt20</fullName>
    </submittedName>
</protein>
<evidence type="ECO:0000313" key="4">
    <source>
        <dbReference type="Proteomes" id="UP000217199"/>
    </source>
</evidence>
<feature type="compositionally biased region" description="Polar residues" evidence="1">
    <location>
        <begin position="244"/>
        <end position="284"/>
    </location>
</feature>
<reference evidence="3 4" key="1">
    <citation type="journal article" date="2017" name="Mol. Ecol.">
        <title>Comparative and population genomic landscape of Phellinus noxius: A hypervariable fungus causing root rot in trees.</title>
        <authorList>
            <person name="Chung C.L."/>
            <person name="Lee T.J."/>
            <person name="Akiba M."/>
            <person name="Lee H.H."/>
            <person name="Kuo T.H."/>
            <person name="Liu D."/>
            <person name="Ke H.M."/>
            <person name="Yokoi T."/>
            <person name="Roa M.B."/>
            <person name="Lu M.J."/>
            <person name="Chang Y.Y."/>
            <person name="Ann P.J."/>
            <person name="Tsai J.N."/>
            <person name="Chen C.Y."/>
            <person name="Tzean S.S."/>
            <person name="Ota Y."/>
            <person name="Hattori T."/>
            <person name="Sahashi N."/>
            <person name="Liou R.F."/>
            <person name="Kikuchi T."/>
            <person name="Tsai I.J."/>
        </authorList>
    </citation>
    <scope>NUCLEOTIDE SEQUENCE [LARGE SCALE GENOMIC DNA]</scope>
    <source>
        <strain evidence="3 4">FFPRI411160</strain>
    </source>
</reference>
<dbReference type="EMBL" id="NBII01000004">
    <property type="protein sequence ID" value="PAV19998.1"/>
    <property type="molecule type" value="Genomic_DNA"/>
</dbReference>
<feature type="region of interest" description="Disordered" evidence="1">
    <location>
        <begin position="244"/>
        <end position="448"/>
    </location>
</feature>
<feature type="compositionally biased region" description="Low complexity" evidence="1">
    <location>
        <begin position="360"/>
        <end position="373"/>
    </location>
</feature>
<dbReference type="InterPro" id="IPR046468">
    <property type="entry name" value="Spt20-like_SEP"/>
</dbReference>
<dbReference type="GO" id="GO:0006357">
    <property type="term" value="P:regulation of transcription by RNA polymerase II"/>
    <property type="evidence" value="ECO:0007669"/>
    <property type="project" value="TreeGrafter"/>
</dbReference>
<evidence type="ECO:0000313" key="3">
    <source>
        <dbReference type="EMBL" id="PAV19998.1"/>
    </source>
</evidence>
<dbReference type="OrthoDB" id="1932706at2759"/>
<dbReference type="InParanoid" id="A0A286UKA3"/>
<gene>
    <name evidence="3" type="ORF">PNOK_0493200</name>
</gene>
<evidence type="ECO:0000259" key="2">
    <source>
        <dbReference type="Pfam" id="PF12090"/>
    </source>
</evidence>
<feature type="domain" description="Spt20-like SEP" evidence="2">
    <location>
        <begin position="12"/>
        <end position="153"/>
    </location>
</feature>
<evidence type="ECO:0000256" key="1">
    <source>
        <dbReference type="SAM" id="MobiDB-lite"/>
    </source>
</evidence>
<feature type="compositionally biased region" description="Polar residues" evidence="1">
    <location>
        <begin position="305"/>
        <end position="315"/>
    </location>
</feature>
<dbReference type="GO" id="GO:0003712">
    <property type="term" value="F:transcription coregulator activity"/>
    <property type="evidence" value="ECO:0007669"/>
    <property type="project" value="InterPro"/>
</dbReference>
<organism evidence="3 4">
    <name type="scientific">Pyrrhoderma noxium</name>
    <dbReference type="NCBI Taxonomy" id="2282107"/>
    <lineage>
        <taxon>Eukaryota</taxon>
        <taxon>Fungi</taxon>
        <taxon>Dikarya</taxon>
        <taxon>Basidiomycota</taxon>
        <taxon>Agaricomycotina</taxon>
        <taxon>Agaricomycetes</taxon>
        <taxon>Hymenochaetales</taxon>
        <taxon>Hymenochaetaceae</taxon>
        <taxon>Pyrrhoderma</taxon>
    </lineage>
</organism>
<feature type="compositionally biased region" description="Polar residues" evidence="1">
    <location>
        <begin position="418"/>
        <end position="442"/>
    </location>
</feature>
<comment type="caution">
    <text evidence="3">The sequence shown here is derived from an EMBL/GenBank/DDBJ whole genome shotgun (WGS) entry which is preliminary data.</text>
</comment>
<dbReference type="Pfam" id="PF12090">
    <property type="entry name" value="Spt20_SEP"/>
    <property type="match status" value="1"/>
</dbReference>
<feature type="region of interest" description="Disordered" evidence="1">
    <location>
        <begin position="503"/>
        <end position="609"/>
    </location>
</feature>
<dbReference type="InterPro" id="IPR021950">
    <property type="entry name" value="Spt20"/>
</dbReference>
<feature type="compositionally biased region" description="Low complexity" evidence="1">
    <location>
        <begin position="582"/>
        <end position="603"/>
    </location>
</feature>
<dbReference type="PANTHER" id="PTHR13526">
    <property type="entry name" value="TRANSCRIPTION FACTOR SPT20 HOMOLOG"/>
    <property type="match status" value="1"/>
</dbReference>
<keyword evidence="4" id="KW-1185">Reference proteome</keyword>
<dbReference type="GO" id="GO:0000124">
    <property type="term" value="C:SAGA complex"/>
    <property type="evidence" value="ECO:0007669"/>
    <property type="project" value="InterPro"/>
</dbReference>
<dbReference type="STRING" id="2282107.A0A286UKA3"/>
<proteinExistence type="predicted"/>
<name>A0A286UKA3_9AGAM</name>
<feature type="compositionally biased region" description="Polar residues" evidence="1">
    <location>
        <begin position="511"/>
        <end position="526"/>
    </location>
</feature>
<feature type="compositionally biased region" description="Low complexity" evidence="1">
    <location>
        <begin position="398"/>
        <end position="411"/>
    </location>
</feature>